<dbReference type="AlphaFoldDB" id="A0A6L3VEG5"/>
<dbReference type="Proteomes" id="UP000481030">
    <property type="component" value="Unassembled WGS sequence"/>
</dbReference>
<keyword evidence="6" id="KW-1185">Reference proteome</keyword>
<feature type="domain" description="FAD-binding PCMH-type" evidence="4">
    <location>
        <begin position="21"/>
        <end position="200"/>
    </location>
</feature>
<dbReference type="InterPro" id="IPR016166">
    <property type="entry name" value="FAD-bd_PCMH"/>
</dbReference>
<dbReference type="InterPro" id="IPR016169">
    <property type="entry name" value="FAD-bd_PCMH_sub2"/>
</dbReference>
<dbReference type="EMBL" id="WBOS01000001">
    <property type="protein sequence ID" value="KAB2338084.1"/>
    <property type="molecule type" value="Genomic_DNA"/>
</dbReference>
<accession>A0A6L3VEG5</accession>
<keyword evidence="2" id="KW-0274">FAD</keyword>
<dbReference type="GO" id="GO:0016491">
    <property type="term" value="F:oxidoreductase activity"/>
    <property type="evidence" value="ECO:0007669"/>
    <property type="project" value="UniProtKB-KW"/>
</dbReference>
<gene>
    <name evidence="5" type="ORF">F7731_00465</name>
</gene>
<dbReference type="SUPFAM" id="SSF55103">
    <property type="entry name" value="FAD-linked oxidases, C-terminal domain"/>
    <property type="match status" value="1"/>
</dbReference>
<dbReference type="Gene3D" id="3.30.465.10">
    <property type="match status" value="1"/>
</dbReference>
<proteinExistence type="predicted"/>
<keyword evidence="3" id="KW-0560">Oxidoreductase</keyword>
<dbReference type="SUPFAM" id="SSF56176">
    <property type="entry name" value="FAD-binding/transporter-associated domain-like"/>
    <property type="match status" value="1"/>
</dbReference>
<name>A0A6L3VEG5_9BACI</name>
<dbReference type="RefSeq" id="WP_151532809.1">
    <property type="nucleotide sequence ID" value="NZ_WBOS01000001.1"/>
</dbReference>
<evidence type="ECO:0000256" key="3">
    <source>
        <dbReference type="ARBA" id="ARBA00023002"/>
    </source>
</evidence>
<keyword evidence="1" id="KW-0285">Flavoprotein</keyword>
<dbReference type="InterPro" id="IPR016164">
    <property type="entry name" value="FAD-linked_Oxase-like_C"/>
</dbReference>
<dbReference type="PROSITE" id="PS51387">
    <property type="entry name" value="FAD_PCMH"/>
    <property type="match status" value="1"/>
</dbReference>
<dbReference type="InterPro" id="IPR006094">
    <property type="entry name" value="Oxid_FAD_bind_N"/>
</dbReference>
<protein>
    <submittedName>
        <fullName evidence="5">FAD-binding oxidoreductase</fullName>
    </submittedName>
</protein>
<reference evidence="5 6" key="1">
    <citation type="journal article" date="2016" name="Antonie Van Leeuwenhoek">
        <title>Bacillus depressus sp. nov., isolated from soil of a sunflower field.</title>
        <authorList>
            <person name="Wei X."/>
            <person name="Xin D."/>
            <person name="Xin Y."/>
            <person name="Zhang H."/>
            <person name="Wang T."/>
            <person name="Zhang J."/>
        </authorList>
    </citation>
    <scope>NUCLEOTIDE SEQUENCE [LARGE SCALE GENOMIC DNA]</scope>
    <source>
        <strain evidence="5 6">BZ1</strain>
    </source>
</reference>
<organism evidence="5 6">
    <name type="scientific">Cytobacillus depressus</name>
    <dbReference type="NCBI Taxonomy" id="1602942"/>
    <lineage>
        <taxon>Bacteria</taxon>
        <taxon>Bacillati</taxon>
        <taxon>Bacillota</taxon>
        <taxon>Bacilli</taxon>
        <taxon>Bacillales</taxon>
        <taxon>Bacillaceae</taxon>
        <taxon>Cytobacillus</taxon>
    </lineage>
</organism>
<dbReference type="InterPro" id="IPR036318">
    <property type="entry name" value="FAD-bd_PCMH-like_sf"/>
</dbReference>
<dbReference type="OrthoDB" id="9767256at2"/>
<comment type="caution">
    <text evidence="5">The sequence shown here is derived from an EMBL/GenBank/DDBJ whole genome shotgun (WGS) entry which is preliminary data.</text>
</comment>
<evidence type="ECO:0000313" key="5">
    <source>
        <dbReference type="EMBL" id="KAB2338084.1"/>
    </source>
</evidence>
<evidence type="ECO:0000256" key="2">
    <source>
        <dbReference type="ARBA" id="ARBA00022827"/>
    </source>
</evidence>
<evidence type="ECO:0000259" key="4">
    <source>
        <dbReference type="PROSITE" id="PS51387"/>
    </source>
</evidence>
<evidence type="ECO:0000256" key="1">
    <source>
        <dbReference type="ARBA" id="ARBA00022630"/>
    </source>
</evidence>
<dbReference type="PANTHER" id="PTHR11748">
    <property type="entry name" value="D-LACTATE DEHYDROGENASE"/>
    <property type="match status" value="1"/>
</dbReference>
<evidence type="ECO:0000313" key="6">
    <source>
        <dbReference type="Proteomes" id="UP000481030"/>
    </source>
</evidence>
<sequence length="430" mass="47548">MKTAIFLDELKSSLLEEQLSVGYGDLVTVYPYSEDEISTLLKYANDNQLKVSIIGNGSKSGFGGQQQTDDLLLSLEKYKGVVEHTVGDMTITVKSGTNFQELQDYLAKCKQKLSLDPFSPTEATIGGILAANDSGPKRYKYGSARDSVIGLRTVYPDGTVIRSGGKVVKNVAGYDMNKLFIGSMGTLGVISEVTFKLRPLPKYESIALLSFPEGNAEDIKSFAVQVLDSTLEPVCLEWLNPTISERLTNQRNYTLAIAFEDVESSVHYQEEMLRSMAPTHAKIAVLQEKEAQSFWEKFYEMNRKGSGMKEVTAVLKAGVVNLDVLKVVKEADLLQDLHNIKAEVHGGLGHGLCQITLTGLKEDVAAYIHHIRKSVKALDGYVIIKHLPESLRNEVDFWGEKPSYFFLLEGIKAKVDPNKLLNPNRFVGGI</sequence>
<dbReference type="GO" id="GO:0071949">
    <property type="term" value="F:FAD binding"/>
    <property type="evidence" value="ECO:0007669"/>
    <property type="project" value="InterPro"/>
</dbReference>
<dbReference type="PANTHER" id="PTHR11748:SF103">
    <property type="entry name" value="GLYCOLATE OXIDASE SUBUNIT GLCE"/>
    <property type="match status" value="1"/>
</dbReference>
<dbReference type="Pfam" id="PF01565">
    <property type="entry name" value="FAD_binding_4"/>
    <property type="match status" value="1"/>
</dbReference>